<dbReference type="EMBL" id="PXXO01000001">
    <property type="protein sequence ID" value="PSJ07225.1"/>
    <property type="molecule type" value="Genomic_DNA"/>
</dbReference>
<protein>
    <recommendedName>
        <fullName evidence="4">DUF4359 domain-containing protein</fullName>
    </recommendedName>
</protein>
<keyword evidence="1" id="KW-0472">Membrane</keyword>
<organism evidence="2 3">
    <name type="scientific">Cyanobium usitatum str. Tous</name>
    <dbReference type="NCBI Taxonomy" id="2116684"/>
    <lineage>
        <taxon>Bacteria</taxon>
        <taxon>Bacillati</taxon>
        <taxon>Cyanobacteriota</taxon>
        <taxon>Cyanophyceae</taxon>
        <taxon>Synechococcales</taxon>
        <taxon>Prochlorococcaceae</taxon>
        <taxon>Cyanobium</taxon>
    </lineage>
</organism>
<evidence type="ECO:0000313" key="2">
    <source>
        <dbReference type="EMBL" id="PSJ07225.1"/>
    </source>
</evidence>
<evidence type="ECO:0000313" key="3">
    <source>
        <dbReference type="Proteomes" id="UP000243002"/>
    </source>
</evidence>
<keyword evidence="3" id="KW-1185">Reference proteome</keyword>
<sequence length="148" mass="15798">MPATLHRLVCRSDTPARFAWAPGLIVLGLAAGGLALTNPSPADFRAYASDRLVEEISKELCGDGGLPVLLRMAINNCLGLVQAQRAALAAVVLSHTRRRNYGLLSVFESELGGQSLLRWQVPRFRSTVVGVAGQFVLISAASDRSESP</sequence>
<feature type="transmembrane region" description="Helical" evidence="1">
    <location>
        <begin position="20"/>
        <end position="37"/>
    </location>
</feature>
<keyword evidence="1" id="KW-1133">Transmembrane helix</keyword>
<keyword evidence="1" id="KW-0812">Transmembrane</keyword>
<gene>
    <name evidence="2" type="ORF">C7K55_00175</name>
</gene>
<evidence type="ECO:0000256" key="1">
    <source>
        <dbReference type="SAM" id="Phobius"/>
    </source>
</evidence>
<evidence type="ECO:0008006" key="4">
    <source>
        <dbReference type="Google" id="ProtNLM"/>
    </source>
</evidence>
<accession>A0A2P7N162</accession>
<name>A0A2P7N162_9CYAN</name>
<proteinExistence type="predicted"/>
<dbReference type="AlphaFoldDB" id="A0A2P7N162"/>
<dbReference type="Pfam" id="PF14271">
    <property type="entry name" value="DUF4359"/>
    <property type="match status" value="1"/>
</dbReference>
<reference evidence="2 3" key="1">
    <citation type="journal article" date="2018" name="Environ. Microbiol.">
        <title>Ecological and genomic features of two widespread freshwater picocyanobacteria.</title>
        <authorList>
            <person name="Cabello-Yeves P.J."/>
            <person name="Picazo A."/>
            <person name="Camacho A."/>
            <person name="Callieri C."/>
            <person name="Rosselli R."/>
            <person name="Roda-Garcia J.J."/>
            <person name="Coutinho F.H."/>
            <person name="Rodriguez-Valera F."/>
        </authorList>
    </citation>
    <scope>NUCLEOTIDE SEQUENCE [LARGE SCALE GENOMIC DNA]</scope>
    <source>
        <strain evidence="2 3">Tous</strain>
    </source>
</reference>
<comment type="caution">
    <text evidence="2">The sequence shown here is derived from an EMBL/GenBank/DDBJ whole genome shotgun (WGS) entry which is preliminary data.</text>
</comment>
<dbReference type="Proteomes" id="UP000243002">
    <property type="component" value="Unassembled WGS sequence"/>
</dbReference>
<dbReference type="InterPro" id="IPR025578">
    <property type="entry name" value="DUF4359"/>
</dbReference>